<dbReference type="Gene3D" id="1.10.10.10">
    <property type="entry name" value="Winged helix-like DNA-binding domain superfamily/Winged helix DNA-binding domain"/>
    <property type="match status" value="1"/>
</dbReference>
<dbReference type="PRINTS" id="PR00039">
    <property type="entry name" value="HTHLYSR"/>
</dbReference>
<dbReference type="AlphaFoldDB" id="A0A1W1WY83"/>
<gene>
    <name evidence="6" type="ORF">SAMN02745857_00172</name>
</gene>
<dbReference type="SUPFAM" id="SSF46785">
    <property type="entry name" value="Winged helix' DNA-binding domain"/>
    <property type="match status" value="1"/>
</dbReference>
<proteinExistence type="inferred from homology"/>
<dbReference type="GO" id="GO:0003700">
    <property type="term" value="F:DNA-binding transcription factor activity"/>
    <property type="evidence" value="ECO:0007669"/>
    <property type="project" value="InterPro"/>
</dbReference>
<dbReference type="InterPro" id="IPR036388">
    <property type="entry name" value="WH-like_DNA-bd_sf"/>
</dbReference>
<reference evidence="6 7" key="1">
    <citation type="submission" date="2017-04" db="EMBL/GenBank/DDBJ databases">
        <authorList>
            <person name="Afonso C.L."/>
            <person name="Miller P.J."/>
            <person name="Scott M.A."/>
            <person name="Spackman E."/>
            <person name="Goraichik I."/>
            <person name="Dimitrov K.M."/>
            <person name="Suarez D.L."/>
            <person name="Swayne D.E."/>
        </authorList>
    </citation>
    <scope>NUCLEOTIDE SEQUENCE [LARGE SCALE GENOMIC DNA]</scope>
    <source>
        <strain evidence="6 7">DSM 23236</strain>
    </source>
</reference>
<evidence type="ECO:0000256" key="3">
    <source>
        <dbReference type="ARBA" id="ARBA00023125"/>
    </source>
</evidence>
<dbReference type="PANTHER" id="PTHR30118:SF15">
    <property type="entry name" value="TRANSCRIPTIONAL REGULATORY PROTEIN"/>
    <property type="match status" value="1"/>
</dbReference>
<dbReference type="InterPro" id="IPR000847">
    <property type="entry name" value="LysR_HTH_N"/>
</dbReference>
<keyword evidence="3 6" id="KW-0238">DNA-binding</keyword>
<feature type="domain" description="HTH lysR-type" evidence="5">
    <location>
        <begin position="11"/>
        <end position="68"/>
    </location>
</feature>
<dbReference type="Gene3D" id="3.40.190.10">
    <property type="entry name" value="Periplasmic binding protein-like II"/>
    <property type="match status" value="2"/>
</dbReference>
<dbReference type="InterPro" id="IPR050389">
    <property type="entry name" value="LysR-type_TF"/>
</dbReference>
<evidence type="ECO:0000256" key="2">
    <source>
        <dbReference type="ARBA" id="ARBA00023015"/>
    </source>
</evidence>
<accession>A0A1W1WY83</accession>
<evidence type="ECO:0000256" key="1">
    <source>
        <dbReference type="ARBA" id="ARBA00009437"/>
    </source>
</evidence>
<evidence type="ECO:0000313" key="6">
    <source>
        <dbReference type="EMBL" id="SMC16388.1"/>
    </source>
</evidence>
<dbReference type="STRING" id="1121001.SAMN02745857_00172"/>
<dbReference type="PROSITE" id="PS50931">
    <property type="entry name" value="HTH_LYSR"/>
    <property type="match status" value="1"/>
</dbReference>
<sequence>MDIDKSNIRKLDFSLLLVFDELIRHERTTVVADRLGLSQSAVSHALSRLRELFGDPLFTRRPDGLTPTRRALELAPKVRALLFMTQDVVSPPSLFDPASSDRQFRLAANDLGSTILGEPLLAKLMSEAPSTRLTTRFAVGMTALEALRRDEIDLAIGRFGRVDEEFVCHPLLQERFAVVARQQHPGVGETLSLDDYIALEHVLVSFSGGLTGMADEALARLGLKRRVRASVPMFLTALAAVASSDLVATVPYQLARKYAAQFGLRLLAPPLEIGSFPVYLMRHASTRADPGLDWLVQKIQVIAAALPGQE</sequence>
<dbReference type="Pfam" id="PF03466">
    <property type="entry name" value="LysR_substrate"/>
    <property type="match status" value="1"/>
</dbReference>
<dbReference type="PANTHER" id="PTHR30118">
    <property type="entry name" value="HTH-TYPE TRANSCRIPTIONAL REGULATOR LEUO-RELATED"/>
    <property type="match status" value="1"/>
</dbReference>
<dbReference type="InterPro" id="IPR036390">
    <property type="entry name" value="WH_DNA-bd_sf"/>
</dbReference>
<dbReference type="RefSeq" id="WP_084088646.1">
    <property type="nucleotide sequence ID" value="NZ_FWXD01000001.1"/>
</dbReference>
<keyword evidence="7" id="KW-1185">Reference proteome</keyword>
<dbReference type="Pfam" id="PF00126">
    <property type="entry name" value="HTH_1"/>
    <property type="match status" value="1"/>
</dbReference>
<keyword evidence="2" id="KW-0805">Transcription regulation</keyword>
<dbReference type="CDD" id="cd08417">
    <property type="entry name" value="PBP2_Nitroaromatics_like"/>
    <property type="match status" value="1"/>
</dbReference>
<comment type="similarity">
    <text evidence="1">Belongs to the LysR transcriptional regulatory family.</text>
</comment>
<dbReference type="InterPro" id="IPR005119">
    <property type="entry name" value="LysR_subst-bd"/>
</dbReference>
<dbReference type="OrthoDB" id="5495633at2"/>
<evidence type="ECO:0000256" key="4">
    <source>
        <dbReference type="ARBA" id="ARBA00023163"/>
    </source>
</evidence>
<evidence type="ECO:0000313" key="7">
    <source>
        <dbReference type="Proteomes" id="UP000192761"/>
    </source>
</evidence>
<organism evidence="6 7">
    <name type="scientific">Andreprevotia lacus DSM 23236</name>
    <dbReference type="NCBI Taxonomy" id="1121001"/>
    <lineage>
        <taxon>Bacteria</taxon>
        <taxon>Pseudomonadati</taxon>
        <taxon>Pseudomonadota</taxon>
        <taxon>Betaproteobacteria</taxon>
        <taxon>Neisseriales</taxon>
        <taxon>Chitinibacteraceae</taxon>
        <taxon>Andreprevotia</taxon>
    </lineage>
</organism>
<name>A0A1W1WY83_9NEIS</name>
<dbReference type="EMBL" id="FWXD01000001">
    <property type="protein sequence ID" value="SMC16388.1"/>
    <property type="molecule type" value="Genomic_DNA"/>
</dbReference>
<protein>
    <submittedName>
        <fullName evidence="6">DNA-binding transcriptional regulator, LysR family</fullName>
    </submittedName>
</protein>
<dbReference type="InterPro" id="IPR037402">
    <property type="entry name" value="YidZ_PBP2"/>
</dbReference>
<keyword evidence="4" id="KW-0804">Transcription</keyword>
<dbReference type="GO" id="GO:0003677">
    <property type="term" value="F:DNA binding"/>
    <property type="evidence" value="ECO:0007669"/>
    <property type="project" value="UniProtKB-KW"/>
</dbReference>
<evidence type="ECO:0000259" key="5">
    <source>
        <dbReference type="PROSITE" id="PS50931"/>
    </source>
</evidence>
<dbReference type="Proteomes" id="UP000192761">
    <property type="component" value="Unassembled WGS sequence"/>
</dbReference>
<dbReference type="SUPFAM" id="SSF53850">
    <property type="entry name" value="Periplasmic binding protein-like II"/>
    <property type="match status" value="1"/>
</dbReference>